<evidence type="ECO:0000259" key="1">
    <source>
        <dbReference type="Pfam" id="PF13460"/>
    </source>
</evidence>
<dbReference type="AlphaFoldDB" id="A0A4P6XJX7"/>
<evidence type="ECO:0000313" key="3">
    <source>
        <dbReference type="Proteomes" id="UP000292447"/>
    </source>
</evidence>
<dbReference type="Proteomes" id="UP000292447">
    <property type="component" value="Chromosome I"/>
</dbReference>
<dbReference type="CDD" id="cd05243">
    <property type="entry name" value="SDR_a5"/>
    <property type="match status" value="1"/>
</dbReference>
<dbReference type="EMBL" id="CP034456">
    <property type="protein sequence ID" value="QBM86785.1"/>
    <property type="molecule type" value="Genomic_DNA"/>
</dbReference>
<proteinExistence type="predicted"/>
<protein>
    <submittedName>
        <fullName evidence="2">NAD(P)H-binding</fullName>
    </submittedName>
</protein>
<feature type="domain" description="NAD(P)-binding" evidence="1">
    <location>
        <begin position="8"/>
        <end position="198"/>
    </location>
</feature>
<reference evidence="3" key="1">
    <citation type="submission" date="2019-03" db="EMBL/GenBank/DDBJ databases">
        <title>Snf2 controls pulcherriminic acid biosynthesis and connects pigmentation and antifungal activity of the yeast Metschnikowia pulcherrima.</title>
        <authorList>
            <person name="Gore-Lloyd D."/>
            <person name="Sumann I."/>
            <person name="Brachmann A.O."/>
            <person name="Schneeberger K."/>
            <person name="Ortiz-Merino R.A."/>
            <person name="Moreno-Beltran M."/>
            <person name="Schlaefli M."/>
            <person name="Kirner P."/>
            <person name="Santos Kron A."/>
            <person name="Wolfe K.H."/>
            <person name="Piel J."/>
            <person name="Ahrens C.H."/>
            <person name="Henk D."/>
            <person name="Freimoser F.M."/>
        </authorList>
    </citation>
    <scope>NUCLEOTIDE SEQUENCE [LARGE SCALE GENOMIC DNA]</scope>
    <source>
        <strain evidence="3">APC 1.2</strain>
    </source>
</reference>
<sequence length="227" mass="24805">MSKVIVFGSHGKVGQKLIKLLAQADKYQTTAVIRNSEQAETIKNISQATKNVSTTELDIGDSSVQKLAKTIEGHNAVVLTVGSGGKGLLKVDLDGVVKAFEAAVQAKVRRLVLVSALYAFDREFGAASPLRDYYIAKHYADRILQNEFKDSLDFTILRPTHLTDGEGTGKVAILKGEKDLGHIDRQDVAQVIFEVLDKKSTYGRAYDFKAGDSEISSEKTWARSGED</sequence>
<accession>A0A4P6XJX7</accession>
<name>A0A4P6XJX7_9ASCO</name>
<organism evidence="2 3">
    <name type="scientific">Metschnikowia aff. pulcherrima</name>
    <dbReference type="NCBI Taxonomy" id="2163413"/>
    <lineage>
        <taxon>Eukaryota</taxon>
        <taxon>Fungi</taxon>
        <taxon>Dikarya</taxon>
        <taxon>Ascomycota</taxon>
        <taxon>Saccharomycotina</taxon>
        <taxon>Pichiomycetes</taxon>
        <taxon>Metschnikowiaceae</taxon>
        <taxon>Metschnikowia</taxon>
    </lineage>
</organism>
<dbReference type="STRING" id="2163413.A0A4P6XJX7"/>
<dbReference type="SUPFAM" id="SSF51735">
    <property type="entry name" value="NAD(P)-binding Rossmann-fold domains"/>
    <property type="match status" value="1"/>
</dbReference>
<dbReference type="PANTHER" id="PTHR15020:SF50">
    <property type="entry name" value="UPF0659 PROTEIN YMR090W"/>
    <property type="match status" value="1"/>
</dbReference>
<dbReference type="Pfam" id="PF13460">
    <property type="entry name" value="NAD_binding_10"/>
    <property type="match status" value="1"/>
</dbReference>
<gene>
    <name evidence="2" type="primary">MPUL0A14320</name>
    <name evidence="2" type="ORF">METSCH_A14320</name>
</gene>
<dbReference type="InterPro" id="IPR036291">
    <property type="entry name" value="NAD(P)-bd_dom_sf"/>
</dbReference>
<keyword evidence="3" id="KW-1185">Reference proteome</keyword>
<evidence type="ECO:0000313" key="2">
    <source>
        <dbReference type="EMBL" id="QBM86785.1"/>
    </source>
</evidence>
<dbReference type="Gene3D" id="3.40.50.720">
    <property type="entry name" value="NAD(P)-binding Rossmann-like Domain"/>
    <property type="match status" value="1"/>
</dbReference>
<dbReference type="InterPro" id="IPR016040">
    <property type="entry name" value="NAD(P)-bd_dom"/>
</dbReference>
<dbReference type="PANTHER" id="PTHR15020">
    <property type="entry name" value="FLAVIN REDUCTASE-RELATED"/>
    <property type="match status" value="1"/>
</dbReference>